<organism evidence="2">
    <name type="scientific">marine sediment metagenome</name>
    <dbReference type="NCBI Taxonomy" id="412755"/>
    <lineage>
        <taxon>unclassified sequences</taxon>
        <taxon>metagenomes</taxon>
        <taxon>ecological metagenomes</taxon>
    </lineage>
</organism>
<accession>X1MQP2</accession>
<dbReference type="PANTHER" id="PTHR13696:SF99">
    <property type="entry name" value="COBYRINIC ACID AC-DIAMIDE SYNTHASE"/>
    <property type="match status" value="1"/>
</dbReference>
<protein>
    <recommendedName>
        <fullName evidence="1">AAA domain-containing protein</fullName>
    </recommendedName>
</protein>
<dbReference type="InterPro" id="IPR050678">
    <property type="entry name" value="DNA_Partitioning_ATPase"/>
</dbReference>
<dbReference type="SUPFAM" id="SSF52540">
    <property type="entry name" value="P-loop containing nucleoside triphosphate hydrolases"/>
    <property type="match status" value="1"/>
</dbReference>
<name>X1MQP2_9ZZZZ</name>
<reference evidence="2" key="1">
    <citation type="journal article" date="2014" name="Front. Microbiol.">
        <title>High frequency of phylogenetically diverse reductive dehalogenase-homologous genes in deep subseafloor sedimentary metagenomes.</title>
        <authorList>
            <person name="Kawai M."/>
            <person name="Futagami T."/>
            <person name="Toyoda A."/>
            <person name="Takaki Y."/>
            <person name="Nishi S."/>
            <person name="Hori S."/>
            <person name="Arai W."/>
            <person name="Tsubouchi T."/>
            <person name="Morono Y."/>
            <person name="Uchiyama I."/>
            <person name="Ito T."/>
            <person name="Fujiyama A."/>
            <person name="Inagaki F."/>
            <person name="Takami H."/>
        </authorList>
    </citation>
    <scope>NUCLEOTIDE SEQUENCE</scope>
    <source>
        <strain evidence="2">Expedition CK06-06</strain>
    </source>
</reference>
<feature type="domain" description="AAA" evidence="1">
    <location>
        <begin position="3"/>
        <end position="73"/>
    </location>
</feature>
<comment type="caution">
    <text evidence="2">The sequence shown here is derived from an EMBL/GenBank/DDBJ whole genome shotgun (WGS) entry which is preliminary data.</text>
</comment>
<evidence type="ECO:0000313" key="2">
    <source>
        <dbReference type="EMBL" id="GAI16990.1"/>
    </source>
</evidence>
<proteinExistence type="predicted"/>
<evidence type="ECO:0000259" key="1">
    <source>
        <dbReference type="Pfam" id="PF13614"/>
    </source>
</evidence>
<dbReference type="InterPro" id="IPR025669">
    <property type="entry name" value="AAA_dom"/>
</dbReference>
<sequence length="149" mass="17062">EFLLKETIEGLNNFDYVFIDCPPSLGLLTLNALTTAQNVYIPLQTEFLALQGMTKLLETINIVKKRLNKNIEIAGIIAMRFDNRKNLNREVVEKIKEHFGNKLFNTLIRDNISLAEAPSFGKTIFEYKSNSYGAKDYLDLCKEIIKRGE</sequence>
<feature type="non-terminal residue" evidence="2">
    <location>
        <position position="1"/>
    </location>
</feature>
<dbReference type="AlphaFoldDB" id="X1MQP2"/>
<dbReference type="Pfam" id="PF13614">
    <property type="entry name" value="AAA_31"/>
    <property type="match status" value="1"/>
</dbReference>
<dbReference type="PANTHER" id="PTHR13696">
    <property type="entry name" value="P-LOOP CONTAINING NUCLEOSIDE TRIPHOSPHATE HYDROLASE"/>
    <property type="match status" value="1"/>
</dbReference>
<dbReference type="EMBL" id="BARV01004280">
    <property type="protein sequence ID" value="GAI16990.1"/>
    <property type="molecule type" value="Genomic_DNA"/>
</dbReference>
<dbReference type="Gene3D" id="3.40.50.300">
    <property type="entry name" value="P-loop containing nucleotide triphosphate hydrolases"/>
    <property type="match status" value="1"/>
</dbReference>
<dbReference type="InterPro" id="IPR027417">
    <property type="entry name" value="P-loop_NTPase"/>
</dbReference>
<dbReference type="CDD" id="cd02042">
    <property type="entry name" value="ParAB_family"/>
    <property type="match status" value="1"/>
</dbReference>
<gene>
    <name evidence="2" type="ORF">S06H3_09617</name>
</gene>